<evidence type="ECO:0000256" key="6">
    <source>
        <dbReference type="ARBA" id="ARBA00023098"/>
    </source>
</evidence>
<keyword evidence="4" id="KW-0808">Transferase</keyword>
<dbReference type="PANTHER" id="PTHR45780:SF2">
    <property type="entry name" value="ETHANOLAMINE-PHOSPHATE CYTIDYLYLTRANSFERASE"/>
    <property type="match status" value="1"/>
</dbReference>
<comment type="similarity">
    <text evidence="2">Belongs to the cytidylyltransferase family.</text>
</comment>
<evidence type="ECO:0000256" key="5">
    <source>
        <dbReference type="ARBA" id="ARBA00022695"/>
    </source>
</evidence>
<dbReference type="GO" id="GO:0005737">
    <property type="term" value="C:cytoplasm"/>
    <property type="evidence" value="ECO:0007669"/>
    <property type="project" value="TreeGrafter"/>
</dbReference>
<dbReference type="InterPro" id="IPR004821">
    <property type="entry name" value="Cyt_trans-like"/>
</dbReference>
<evidence type="ECO:0000256" key="11">
    <source>
        <dbReference type="ARBA" id="ARBA00031473"/>
    </source>
</evidence>
<dbReference type="PANTHER" id="PTHR45780">
    <property type="entry name" value="ETHANOLAMINE-PHOSPHATE CYTIDYLYLTRANSFERASE"/>
    <property type="match status" value="1"/>
</dbReference>
<evidence type="ECO:0000256" key="2">
    <source>
        <dbReference type="ARBA" id="ARBA00010101"/>
    </source>
</evidence>
<name>A0AAV7XYT3_9NEOP</name>
<evidence type="ECO:0000313" key="15">
    <source>
        <dbReference type="Proteomes" id="UP001075354"/>
    </source>
</evidence>
<feature type="coiled-coil region" evidence="12">
    <location>
        <begin position="341"/>
        <end position="368"/>
    </location>
</feature>
<dbReference type="CDD" id="cd02173">
    <property type="entry name" value="ECT"/>
    <property type="match status" value="1"/>
</dbReference>
<dbReference type="CDD" id="cd02174">
    <property type="entry name" value="CCT"/>
    <property type="match status" value="1"/>
</dbReference>
<keyword evidence="6" id="KW-0443">Lipid metabolism</keyword>
<dbReference type="InterPro" id="IPR041723">
    <property type="entry name" value="CCT"/>
</dbReference>
<proteinExistence type="inferred from homology"/>
<dbReference type="EMBL" id="JAPTSV010000003">
    <property type="protein sequence ID" value="KAJ1529328.1"/>
    <property type="molecule type" value="Genomic_DNA"/>
</dbReference>
<evidence type="ECO:0000256" key="8">
    <source>
        <dbReference type="ARBA" id="ARBA00023264"/>
    </source>
</evidence>
<gene>
    <name evidence="14" type="ORF">ONE63_006118</name>
</gene>
<evidence type="ECO:0000256" key="9">
    <source>
        <dbReference type="ARBA" id="ARBA00024191"/>
    </source>
</evidence>
<keyword evidence="7" id="KW-0594">Phospholipid biosynthesis</keyword>
<dbReference type="InterPro" id="IPR014729">
    <property type="entry name" value="Rossmann-like_a/b/a_fold"/>
</dbReference>
<dbReference type="InterPro" id="IPR044608">
    <property type="entry name" value="Ect1/PCYT2"/>
</dbReference>
<keyword evidence="3" id="KW-0444">Lipid biosynthesis</keyword>
<keyword evidence="8" id="KW-1208">Phospholipid metabolism</keyword>
<dbReference type="EC" id="2.7.7.14" evidence="10"/>
<evidence type="ECO:0000256" key="4">
    <source>
        <dbReference type="ARBA" id="ARBA00022679"/>
    </source>
</evidence>
<evidence type="ECO:0000256" key="3">
    <source>
        <dbReference type="ARBA" id="ARBA00022516"/>
    </source>
</evidence>
<feature type="domain" description="Cytidyltransferase-like" evidence="13">
    <location>
        <begin position="207"/>
        <end position="304"/>
    </location>
</feature>
<evidence type="ECO:0000256" key="10">
    <source>
        <dbReference type="ARBA" id="ARBA00024221"/>
    </source>
</evidence>
<protein>
    <recommendedName>
        <fullName evidence="10">ethanolamine-phosphate cytidylyltransferase</fullName>
        <ecNumber evidence="10">2.7.7.14</ecNumber>
    </recommendedName>
    <alternativeName>
        <fullName evidence="11">CTP:phosphoethanolamine cytidylyltransferase</fullName>
    </alternativeName>
</protein>
<dbReference type="FunFam" id="3.40.50.620:FF:000108">
    <property type="entry name" value="Ethanolamine-phosphate cytidylyltransferase isoform 2"/>
    <property type="match status" value="1"/>
</dbReference>
<comment type="pathway">
    <text evidence="1">Lipid metabolism.</text>
</comment>
<dbReference type="GO" id="GO:0006646">
    <property type="term" value="P:phosphatidylethanolamine biosynthetic process"/>
    <property type="evidence" value="ECO:0007669"/>
    <property type="project" value="InterPro"/>
</dbReference>
<sequence>MAEPQGKRGKVRVWCDGCYDMVHFGHANSLRQAKALGDYLIVGVHTDEEISKHKGPPVFSEQERYKMVRGIKWVDEVVEGAPYVTTLDTLDRYGCDFCVHGDDITMTADGVDTYHLVKAAGRYKEVSRTAGVSTTDVVGRMLLLTREHFRQGEREYEVSRESSSTMGLDSTARSPWTGCSQFLPTTSKIINFSNGIEPKADDKIVYVAGAFDVFHVGHLDFLEQARKLGDFLIVGLHTDPVVNRYKGSNYPIMNLHERVLSVLACKYVSEVVIGAPYSVTEDLMEHFKVDVVCHGKTHISDDINGSDPYLEPKKRGKFIIVDSKNDMTTEKIVNRIIMHRLEYEERNKKKEKKERAAYEAHVKNIQSKVPCSNHCSSSNLNSTIGSSQPTNVSN</sequence>
<evidence type="ECO:0000256" key="12">
    <source>
        <dbReference type="SAM" id="Coils"/>
    </source>
</evidence>
<feature type="domain" description="Cytidyltransferase-like" evidence="13">
    <location>
        <begin position="14"/>
        <end position="138"/>
    </location>
</feature>
<dbReference type="AlphaFoldDB" id="A0AAV7XYT3"/>
<keyword evidence="5" id="KW-0548">Nucleotidyltransferase</keyword>
<dbReference type="Gene3D" id="3.40.50.620">
    <property type="entry name" value="HUPs"/>
    <property type="match status" value="2"/>
</dbReference>
<dbReference type="GO" id="GO:0004306">
    <property type="term" value="F:ethanolamine-phosphate cytidylyltransferase activity"/>
    <property type="evidence" value="ECO:0007669"/>
    <property type="project" value="UniProtKB-EC"/>
</dbReference>
<dbReference type="Proteomes" id="UP001075354">
    <property type="component" value="Chromosome 3"/>
</dbReference>
<comment type="pathway">
    <text evidence="9">Phospholipid metabolism; phosphatidylethanolamine biosynthesis; phosphatidylethanolamine from ethanolamine: step 2/3.</text>
</comment>
<reference evidence="14" key="1">
    <citation type="submission" date="2022-12" db="EMBL/GenBank/DDBJ databases">
        <title>Chromosome-level genome assembly of the bean flower thrips Megalurothrips usitatus.</title>
        <authorList>
            <person name="Ma L."/>
            <person name="Liu Q."/>
            <person name="Li H."/>
            <person name="Cai W."/>
        </authorList>
    </citation>
    <scope>NUCLEOTIDE SEQUENCE</scope>
    <source>
        <strain evidence="14">Cailab_2022a</strain>
    </source>
</reference>
<keyword evidence="12" id="KW-0175">Coiled coil</keyword>
<evidence type="ECO:0000259" key="13">
    <source>
        <dbReference type="Pfam" id="PF01467"/>
    </source>
</evidence>
<accession>A0AAV7XYT3</accession>
<dbReference type="Pfam" id="PF01467">
    <property type="entry name" value="CTP_transf_like"/>
    <property type="match status" value="2"/>
</dbReference>
<evidence type="ECO:0000256" key="1">
    <source>
        <dbReference type="ARBA" id="ARBA00005189"/>
    </source>
</evidence>
<organism evidence="14 15">
    <name type="scientific">Megalurothrips usitatus</name>
    <name type="common">bean blossom thrips</name>
    <dbReference type="NCBI Taxonomy" id="439358"/>
    <lineage>
        <taxon>Eukaryota</taxon>
        <taxon>Metazoa</taxon>
        <taxon>Ecdysozoa</taxon>
        <taxon>Arthropoda</taxon>
        <taxon>Hexapoda</taxon>
        <taxon>Insecta</taxon>
        <taxon>Pterygota</taxon>
        <taxon>Neoptera</taxon>
        <taxon>Paraneoptera</taxon>
        <taxon>Thysanoptera</taxon>
        <taxon>Terebrantia</taxon>
        <taxon>Thripoidea</taxon>
        <taxon>Thripidae</taxon>
        <taxon>Megalurothrips</taxon>
    </lineage>
</organism>
<comment type="caution">
    <text evidence="14">The sequence shown here is derived from an EMBL/GenBank/DDBJ whole genome shotgun (WGS) entry which is preliminary data.</text>
</comment>
<evidence type="ECO:0000313" key="14">
    <source>
        <dbReference type="EMBL" id="KAJ1529328.1"/>
    </source>
</evidence>
<dbReference type="NCBIfam" id="TIGR00125">
    <property type="entry name" value="cyt_tran_rel"/>
    <property type="match status" value="2"/>
</dbReference>
<keyword evidence="15" id="KW-1185">Reference proteome</keyword>
<evidence type="ECO:0000256" key="7">
    <source>
        <dbReference type="ARBA" id="ARBA00023209"/>
    </source>
</evidence>
<dbReference type="SUPFAM" id="SSF52374">
    <property type="entry name" value="Nucleotidylyl transferase"/>
    <property type="match status" value="2"/>
</dbReference>